<dbReference type="InterPro" id="IPR002549">
    <property type="entry name" value="AI-2E-like"/>
</dbReference>
<organism evidence="7 8">
    <name type="scientific">Falsiroseomonas bella</name>
    <dbReference type="NCBI Taxonomy" id="2184016"/>
    <lineage>
        <taxon>Bacteria</taxon>
        <taxon>Pseudomonadati</taxon>
        <taxon>Pseudomonadota</taxon>
        <taxon>Alphaproteobacteria</taxon>
        <taxon>Acetobacterales</taxon>
        <taxon>Roseomonadaceae</taxon>
        <taxon>Falsiroseomonas</taxon>
    </lineage>
</organism>
<feature type="transmembrane region" description="Helical" evidence="6">
    <location>
        <begin position="122"/>
        <end position="139"/>
    </location>
</feature>
<feature type="transmembrane region" description="Helical" evidence="6">
    <location>
        <begin position="229"/>
        <end position="252"/>
    </location>
</feature>
<evidence type="ECO:0000256" key="3">
    <source>
        <dbReference type="ARBA" id="ARBA00022692"/>
    </source>
</evidence>
<dbReference type="Proteomes" id="UP000245765">
    <property type="component" value="Unassembled WGS sequence"/>
</dbReference>
<keyword evidence="5 6" id="KW-0472">Membrane</keyword>
<feature type="transmembrane region" description="Helical" evidence="6">
    <location>
        <begin position="98"/>
        <end position="116"/>
    </location>
</feature>
<dbReference type="PANTHER" id="PTHR21716:SF62">
    <property type="entry name" value="TRANSPORT PROTEIN YDBI-RELATED"/>
    <property type="match status" value="1"/>
</dbReference>
<proteinExistence type="inferred from homology"/>
<comment type="caution">
    <text evidence="7">The sequence shown here is derived from an EMBL/GenBank/DDBJ whole genome shotgun (WGS) entry which is preliminary data.</text>
</comment>
<sequence length="435" mass="45297">MRRLDRFAGRRRHLARGTGLAQRGKGVEQALLGWCCHGCGPLLPDVAPNARCATTLEQPAAEGNRQPVDEDAARIRRDEGRPAAGAWSGGGWRGEVAFLRRTLIVAGVVILLLLLWTVRGALLLAFAAMLVAVLVRAVADPLHDRLRLPPRIAVLAACLLVGTPLVLAAVLVGSEMQAQVMLLLENLPEAAAAIEREFGIRIPLPGGDGPSGSTDASTVGAVARQAASAALLAVDALAALVIVVVGGIYFAADPGLYRRGIARLLPRAQQARARDALDATGRALRLWLLAQLAAMTAVGTLTGLGAWAIGLPAPLALGLFAGLVDIVPLIGPFIGALPGVLLAFNMGWEMLAWTAALYILVQQIEGNILTPLLGERMVSIPSALLLFAVVAAGAALGLGGVLLAAPLTVVVVVLVGKLYVRETLGQRVEVPGEEE</sequence>
<evidence type="ECO:0000256" key="2">
    <source>
        <dbReference type="ARBA" id="ARBA00009773"/>
    </source>
</evidence>
<comment type="subcellular location">
    <subcellularLocation>
        <location evidence="1">Membrane</location>
        <topology evidence="1">Multi-pass membrane protein</topology>
    </subcellularLocation>
</comment>
<gene>
    <name evidence="7" type="ORF">DFH01_21230</name>
</gene>
<dbReference type="Pfam" id="PF01594">
    <property type="entry name" value="AI-2E_transport"/>
    <property type="match status" value="1"/>
</dbReference>
<reference evidence="8" key="1">
    <citation type="submission" date="2018-05" db="EMBL/GenBank/DDBJ databases">
        <authorList>
            <person name="Du Z."/>
            <person name="Wang X."/>
        </authorList>
    </citation>
    <scope>NUCLEOTIDE SEQUENCE [LARGE SCALE GENOMIC DNA]</scope>
    <source>
        <strain evidence="8">CQN31</strain>
    </source>
</reference>
<feature type="transmembrane region" description="Helical" evidence="6">
    <location>
        <begin position="351"/>
        <end position="373"/>
    </location>
</feature>
<feature type="transmembrane region" description="Helical" evidence="6">
    <location>
        <begin position="385"/>
        <end position="415"/>
    </location>
</feature>
<feature type="transmembrane region" description="Helical" evidence="6">
    <location>
        <begin position="151"/>
        <end position="172"/>
    </location>
</feature>
<dbReference type="AlphaFoldDB" id="A0A317FB87"/>
<name>A0A317FB87_9PROT</name>
<evidence type="ECO:0000313" key="7">
    <source>
        <dbReference type="EMBL" id="PWS34876.1"/>
    </source>
</evidence>
<evidence type="ECO:0000313" key="8">
    <source>
        <dbReference type="Proteomes" id="UP000245765"/>
    </source>
</evidence>
<keyword evidence="4 6" id="KW-1133">Transmembrane helix</keyword>
<comment type="similarity">
    <text evidence="2">Belongs to the autoinducer-2 exporter (AI-2E) (TC 2.A.86) family.</text>
</comment>
<dbReference type="EMBL" id="QGNA01000005">
    <property type="protein sequence ID" value="PWS34876.1"/>
    <property type="molecule type" value="Genomic_DNA"/>
</dbReference>
<dbReference type="PANTHER" id="PTHR21716">
    <property type="entry name" value="TRANSMEMBRANE PROTEIN"/>
    <property type="match status" value="1"/>
</dbReference>
<evidence type="ECO:0000256" key="5">
    <source>
        <dbReference type="ARBA" id="ARBA00023136"/>
    </source>
</evidence>
<protein>
    <submittedName>
        <fullName evidence="7">AI-2E family transporter</fullName>
    </submittedName>
</protein>
<keyword evidence="8" id="KW-1185">Reference proteome</keyword>
<dbReference type="GO" id="GO:0055085">
    <property type="term" value="P:transmembrane transport"/>
    <property type="evidence" value="ECO:0007669"/>
    <property type="project" value="TreeGrafter"/>
</dbReference>
<accession>A0A317FB87</accession>
<feature type="transmembrane region" description="Helical" evidence="6">
    <location>
        <begin position="286"/>
        <end position="309"/>
    </location>
</feature>
<evidence type="ECO:0000256" key="6">
    <source>
        <dbReference type="SAM" id="Phobius"/>
    </source>
</evidence>
<evidence type="ECO:0000256" key="1">
    <source>
        <dbReference type="ARBA" id="ARBA00004141"/>
    </source>
</evidence>
<keyword evidence="3 6" id="KW-0812">Transmembrane</keyword>
<feature type="transmembrane region" description="Helical" evidence="6">
    <location>
        <begin position="315"/>
        <end position="344"/>
    </location>
</feature>
<evidence type="ECO:0000256" key="4">
    <source>
        <dbReference type="ARBA" id="ARBA00022989"/>
    </source>
</evidence>
<dbReference type="GO" id="GO:0016020">
    <property type="term" value="C:membrane"/>
    <property type="evidence" value="ECO:0007669"/>
    <property type="project" value="UniProtKB-SubCell"/>
</dbReference>